<dbReference type="SMART" id="SM00014">
    <property type="entry name" value="acidPPc"/>
    <property type="match status" value="1"/>
</dbReference>
<dbReference type="OrthoDB" id="9789113at2"/>
<gene>
    <name evidence="3" type="ORF">Ctaglu_24130</name>
</gene>
<feature type="transmembrane region" description="Helical" evidence="1">
    <location>
        <begin position="169"/>
        <end position="187"/>
    </location>
</feature>
<dbReference type="RefSeq" id="WP_125002013.1">
    <property type="nucleotide sequence ID" value="NZ_BHYK01000012.1"/>
</dbReference>
<dbReference type="PANTHER" id="PTHR14969">
    <property type="entry name" value="SPHINGOSINE-1-PHOSPHATE PHOSPHOHYDROLASE"/>
    <property type="match status" value="1"/>
</dbReference>
<proteinExistence type="predicted"/>
<protein>
    <submittedName>
        <fullName evidence="3">Phosphatase</fullName>
    </submittedName>
</protein>
<dbReference type="Pfam" id="PF01569">
    <property type="entry name" value="PAP2"/>
    <property type="match status" value="1"/>
</dbReference>
<dbReference type="InterPro" id="IPR036938">
    <property type="entry name" value="PAP2/HPO_sf"/>
</dbReference>
<evidence type="ECO:0000256" key="1">
    <source>
        <dbReference type="SAM" id="Phobius"/>
    </source>
</evidence>
<keyword evidence="1" id="KW-0472">Membrane</keyword>
<feature type="transmembrane region" description="Helical" evidence="1">
    <location>
        <begin position="20"/>
        <end position="44"/>
    </location>
</feature>
<feature type="transmembrane region" description="Helical" evidence="1">
    <location>
        <begin position="142"/>
        <end position="162"/>
    </location>
</feature>
<organism evidence="3 4">
    <name type="scientific">Clostridium tagluense</name>
    <dbReference type="NCBI Taxonomy" id="360422"/>
    <lineage>
        <taxon>Bacteria</taxon>
        <taxon>Bacillati</taxon>
        <taxon>Bacillota</taxon>
        <taxon>Clostridia</taxon>
        <taxon>Eubacteriales</taxon>
        <taxon>Clostridiaceae</taxon>
        <taxon>Clostridium</taxon>
    </lineage>
</organism>
<feature type="transmembrane region" description="Helical" evidence="1">
    <location>
        <begin position="255"/>
        <end position="273"/>
    </location>
</feature>
<feature type="transmembrane region" description="Helical" evidence="1">
    <location>
        <begin position="117"/>
        <end position="136"/>
    </location>
</feature>
<reference evidence="3 4" key="1">
    <citation type="submission" date="2018-11" db="EMBL/GenBank/DDBJ databases">
        <title>Genome sequencing and assembly of Clostridium tagluense strain A121.</title>
        <authorList>
            <person name="Murakami T."/>
            <person name="Segawa T."/>
            <person name="Shcherbakova V.A."/>
            <person name="Mori H."/>
            <person name="Yoshimura Y."/>
        </authorList>
    </citation>
    <scope>NUCLEOTIDE SEQUENCE [LARGE SCALE GENOMIC DNA]</scope>
    <source>
        <strain evidence="3 4">A121</strain>
    </source>
</reference>
<keyword evidence="1" id="KW-0812">Transmembrane</keyword>
<accession>A0A401UMN3</accession>
<dbReference type="PANTHER" id="PTHR14969:SF13">
    <property type="entry name" value="AT30094P"/>
    <property type="match status" value="1"/>
</dbReference>
<keyword evidence="4" id="KW-1185">Reference proteome</keyword>
<dbReference type="SUPFAM" id="SSF48317">
    <property type="entry name" value="Acid phosphatase/Vanadium-dependent haloperoxidase"/>
    <property type="match status" value="1"/>
</dbReference>
<feature type="domain" description="Phosphatidic acid phosphatase type 2/haloperoxidase" evidence="2">
    <location>
        <begin position="48"/>
        <end position="159"/>
    </location>
</feature>
<comment type="caution">
    <text evidence="3">The sequence shown here is derived from an EMBL/GenBank/DDBJ whole genome shotgun (WGS) entry which is preliminary data.</text>
</comment>
<dbReference type="Proteomes" id="UP000287872">
    <property type="component" value="Unassembled WGS sequence"/>
</dbReference>
<name>A0A401UMN3_9CLOT</name>
<dbReference type="EMBL" id="BHYK01000012">
    <property type="protein sequence ID" value="GCD10790.1"/>
    <property type="molecule type" value="Genomic_DNA"/>
</dbReference>
<feature type="transmembrane region" description="Helical" evidence="1">
    <location>
        <begin position="229"/>
        <end position="249"/>
    </location>
</feature>
<dbReference type="Gene3D" id="1.20.144.10">
    <property type="entry name" value="Phosphatidic acid phosphatase type 2/haloperoxidase"/>
    <property type="match status" value="1"/>
</dbReference>
<feature type="transmembrane region" description="Helical" evidence="1">
    <location>
        <begin position="193"/>
        <end position="209"/>
    </location>
</feature>
<evidence type="ECO:0000259" key="2">
    <source>
        <dbReference type="SMART" id="SM00014"/>
    </source>
</evidence>
<sequence length="280" mass="31875">MQIEIIKFIQSIKSPFLDVFFQIVTMTGEEYFYIIAAATIFWCVNKKFGYKLGFALLTSTIVNTTLKDIVNLARPIGVSGISSLRVETATGQSFPSGHTQATAMFWVSWIIQVKKKWMYIMGILAIILVGISRLYLGVHWPIDVIGGIVVAIIWVFISNYIFEYAETTGRKWALMIIVVPMLIGMIYFREKTYYTISGTVLGFYIGYIIESRYVKYDVRNTRLKQGMKLVSGLTILITLKSILRVILPISIFADFFRYFVIGLWITVGAPSIFKRFGGHV</sequence>
<dbReference type="AlphaFoldDB" id="A0A401UMN3"/>
<evidence type="ECO:0000313" key="4">
    <source>
        <dbReference type="Proteomes" id="UP000287872"/>
    </source>
</evidence>
<evidence type="ECO:0000313" key="3">
    <source>
        <dbReference type="EMBL" id="GCD10790.1"/>
    </source>
</evidence>
<dbReference type="InterPro" id="IPR000326">
    <property type="entry name" value="PAP2/HPO"/>
</dbReference>
<keyword evidence="1" id="KW-1133">Transmembrane helix</keyword>